<dbReference type="PANTHER" id="PTHR22748">
    <property type="entry name" value="AP ENDONUCLEASE"/>
    <property type="match status" value="1"/>
</dbReference>
<dbReference type="GO" id="GO:0008081">
    <property type="term" value="F:phosphoric diester hydrolase activity"/>
    <property type="evidence" value="ECO:0007669"/>
    <property type="project" value="TreeGrafter"/>
</dbReference>
<comment type="cofactor">
    <cofactor evidence="1">
        <name>Mg(2+)</name>
        <dbReference type="ChEBI" id="CHEBI:18420"/>
    </cofactor>
</comment>
<dbReference type="SUPFAM" id="SSF56219">
    <property type="entry name" value="DNase I-like"/>
    <property type="match status" value="1"/>
</dbReference>
<accession>A0A3Q2ZBS8</accession>
<sequence length="144" mass="16657">MARCESWNVKGLNNVVKRRKILFFIKAKKCHIVFIQEPHLSLLCVNSKSRGVATLIDRRLQMFLMLCEIQGKKFILANVYAPNVDDPSFFGQLEKKLMDLGNYPIIAAGDFNEVMDMTLDRSANQSHPVLSHIKWLWKKIANFF</sequence>
<dbReference type="OMA" id="KCHIVFI"/>
<evidence type="ECO:0000313" key="5">
    <source>
        <dbReference type="Ensembl" id="ENSKMAP00000000943.1"/>
    </source>
</evidence>
<dbReference type="Ensembl" id="ENSKMAT00000000974.1">
    <property type="protein sequence ID" value="ENSKMAP00000000943.1"/>
    <property type="gene ID" value="ENSKMAG00000000739.1"/>
</dbReference>
<dbReference type="GO" id="GO:0003906">
    <property type="term" value="F:DNA-(apurinic or apyrimidinic site) endonuclease activity"/>
    <property type="evidence" value="ECO:0007669"/>
    <property type="project" value="TreeGrafter"/>
</dbReference>
<keyword evidence="4" id="KW-0460">Magnesium</keyword>
<dbReference type="AlphaFoldDB" id="A0A3Q2ZBS8"/>
<evidence type="ECO:0000256" key="4">
    <source>
        <dbReference type="ARBA" id="ARBA00022842"/>
    </source>
</evidence>
<evidence type="ECO:0000313" key="6">
    <source>
        <dbReference type="Proteomes" id="UP000264800"/>
    </source>
</evidence>
<dbReference type="GO" id="GO:0005634">
    <property type="term" value="C:nucleus"/>
    <property type="evidence" value="ECO:0007669"/>
    <property type="project" value="TreeGrafter"/>
</dbReference>
<evidence type="ECO:0000256" key="3">
    <source>
        <dbReference type="ARBA" id="ARBA00022801"/>
    </source>
</evidence>
<reference evidence="5" key="2">
    <citation type="submission" date="2025-09" db="UniProtKB">
        <authorList>
            <consortium name="Ensembl"/>
        </authorList>
    </citation>
    <scope>IDENTIFICATION</scope>
</reference>
<dbReference type="STRING" id="37003.ENSKMAP00000000943"/>
<evidence type="ECO:0000256" key="1">
    <source>
        <dbReference type="ARBA" id="ARBA00001946"/>
    </source>
</evidence>
<dbReference type="PANTHER" id="PTHR22748:SF26">
    <property type="entry name" value="ENDONUCLEASE_EXONUCLEASE_PHOSPHATASE DOMAIN-CONTAINING PROTEIN"/>
    <property type="match status" value="1"/>
</dbReference>
<dbReference type="InterPro" id="IPR004808">
    <property type="entry name" value="AP_endonuc_1"/>
</dbReference>
<name>A0A3Q2ZBS8_KRYMA</name>
<dbReference type="GO" id="GO:0008311">
    <property type="term" value="F:double-stranded DNA 3'-5' DNA exonuclease activity"/>
    <property type="evidence" value="ECO:0007669"/>
    <property type="project" value="TreeGrafter"/>
</dbReference>
<dbReference type="GO" id="GO:0006284">
    <property type="term" value="P:base-excision repair"/>
    <property type="evidence" value="ECO:0007669"/>
    <property type="project" value="TreeGrafter"/>
</dbReference>
<proteinExistence type="predicted"/>
<dbReference type="Proteomes" id="UP000264800">
    <property type="component" value="Unplaced"/>
</dbReference>
<keyword evidence="3" id="KW-0378">Hydrolase</keyword>
<protein>
    <recommendedName>
        <fullName evidence="7">Endonuclease/exonuclease/phosphatase domain-containing protein</fullName>
    </recommendedName>
</protein>
<evidence type="ECO:0008006" key="7">
    <source>
        <dbReference type="Google" id="ProtNLM"/>
    </source>
</evidence>
<evidence type="ECO:0000256" key="2">
    <source>
        <dbReference type="ARBA" id="ARBA00022723"/>
    </source>
</evidence>
<dbReference type="InterPro" id="IPR036691">
    <property type="entry name" value="Endo/exonu/phosph_ase_sf"/>
</dbReference>
<keyword evidence="6" id="KW-1185">Reference proteome</keyword>
<keyword evidence="2" id="KW-0479">Metal-binding</keyword>
<reference evidence="5" key="1">
    <citation type="submission" date="2025-08" db="UniProtKB">
        <authorList>
            <consortium name="Ensembl"/>
        </authorList>
    </citation>
    <scope>IDENTIFICATION</scope>
</reference>
<dbReference type="GeneTree" id="ENSGT00940000175436"/>
<organism evidence="5 6">
    <name type="scientific">Kryptolebias marmoratus</name>
    <name type="common">Mangrove killifish</name>
    <name type="synonym">Rivulus marmoratus</name>
    <dbReference type="NCBI Taxonomy" id="37003"/>
    <lineage>
        <taxon>Eukaryota</taxon>
        <taxon>Metazoa</taxon>
        <taxon>Chordata</taxon>
        <taxon>Craniata</taxon>
        <taxon>Vertebrata</taxon>
        <taxon>Euteleostomi</taxon>
        <taxon>Actinopterygii</taxon>
        <taxon>Neopterygii</taxon>
        <taxon>Teleostei</taxon>
        <taxon>Neoteleostei</taxon>
        <taxon>Acanthomorphata</taxon>
        <taxon>Ovalentaria</taxon>
        <taxon>Atherinomorphae</taxon>
        <taxon>Cyprinodontiformes</taxon>
        <taxon>Rivulidae</taxon>
        <taxon>Kryptolebias</taxon>
    </lineage>
</organism>
<dbReference type="GO" id="GO:0046872">
    <property type="term" value="F:metal ion binding"/>
    <property type="evidence" value="ECO:0007669"/>
    <property type="project" value="UniProtKB-KW"/>
</dbReference>
<dbReference type="Gene3D" id="3.60.10.10">
    <property type="entry name" value="Endonuclease/exonuclease/phosphatase"/>
    <property type="match status" value="1"/>
</dbReference>